<feature type="compositionally biased region" description="Polar residues" evidence="1">
    <location>
        <begin position="1"/>
        <end position="15"/>
    </location>
</feature>
<dbReference type="RefSeq" id="WP_373315874.1">
    <property type="nucleotide sequence ID" value="NZ_BMVN01000029.1"/>
</dbReference>
<evidence type="ECO:0000313" key="4">
    <source>
        <dbReference type="Proteomes" id="UP000653644"/>
    </source>
</evidence>
<comment type="caution">
    <text evidence="3">The sequence shown here is derived from an EMBL/GenBank/DDBJ whole genome shotgun (WGS) entry which is preliminary data.</text>
</comment>
<dbReference type="Pfam" id="PF04149">
    <property type="entry name" value="DUF397"/>
    <property type="match status" value="1"/>
</dbReference>
<organism evidence="3 4">
    <name type="scientific">Streptomyces canarius</name>
    <dbReference type="NCBI Taxonomy" id="285453"/>
    <lineage>
        <taxon>Bacteria</taxon>
        <taxon>Bacillati</taxon>
        <taxon>Actinomycetota</taxon>
        <taxon>Actinomycetes</taxon>
        <taxon>Kitasatosporales</taxon>
        <taxon>Streptomycetaceae</taxon>
        <taxon>Streptomyces</taxon>
    </lineage>
</organism>
<feature type="region of interest" description="Disordered" evidence="1">
    <location>
        <begin position="1"/>
        <end position="21"/>
    </location>
</feature>
<evidence type="ECO:0000313" key="3">
    <source>
        <dbReference type="EMBL" id="GHA50634.1"/>
    </source>
</evidence>
<keyword evidence="4" id="KW-1185">Reference proteome</keyword>
<dbReference type="InterPro" id="IPR007278">
    <property type="entry name" value="DUF397"/>
</dbReference>
<gene>
    <name evidence="3" type="ORF">GCM10010345_63900</name>
</gene>
<evidence type="ECO:0000259" key="2">
    <source>
        <dbReference type="Pfam" id="PF04149"/>
    </source>
</evidence>
<sequence>MDMTTETWRKSSYSNPDGGACLEVSDDLSPTLPIRDSKAPDGPALLFAAGSWSSFVAAVRTGTLRRHPPRRPAG</sequence>
<feature type="domain" description="DUF397" evidence="2">
    <location>
        <begin position="7"/>
        <end position="60"/>
    </location>
</feature>
<accession>A0ABQ3CZE0</accession>
<proteinExistence type="predicted"/>
<evidence type="ECO:0000256" key="1">
    <source>
        <dbReference type="SAM" id="MobiDB-lite"/>
    </source>
</evidence>
<dbReference type="EMBL" id="BMVN01000029">
    <property type="protein sequence ID" value="GHA50634.1"/>
    <property type="molecule type" value="Genomic_DNA"/>
</dbReference>
<protein>
    <recommendedName>
        <fullName evidence="2">DUF397 domain-containing protein</fullName>
    </recommendedName>
</protein>
<dbReference type="Proteomes" id="UP000653644">
    <property type="component" value="Unassembled WGS sequence"/>
</dbReference>
<name>A0ABQ3CZE0_9ACTN</name>
<reference evidence="4" key="1">
    <citation type="journal article" date="2019" name="Int. J. Syst. Evol. Microbiol.">
        <title>The Global Catalogue of Microorganisms (GCM) 10K type strain sequencing project: providing services to taxonomists for standard genome sequencing and annotation.</title>
        <authorList>
            <consortium name="The Broad Institute Genomics Platform"/>
            <consortium name="The Broad Institute Genome Sequencing Center for Infectious Disease"/>
            <person name="Wu L."/>
            <person name="Ma J."/>
        </authorList>
    </citation>
    <scope>NUCLEOTIDE SEQUENCE [LARGE SCALE GENOMIC DNA]</scope>
    <source>
        <strain evidence="4">JCM 4733</strain>
    </source>
</reference>